<sequence length="151" mass="17600">MSEEHKDQGKGKPDHATIRHEPTKNDRKPNNPSYGERKGGHGKGGENQTDARSRMRDDQNDRTNKQEEWERLRQERFDEKQKEIEEINAKNEGRTTYAKFKEENAMFRVTAASAVKIEKHGKLPADLMELLNRRPPKRKEHILDGCVIKPE</sequence>
<dbReference type="OrthoDB" id="10255697at2759"/>
<reference evidence="2 3" key="1">
    <citation type="journal article" date="2015" name="Mol. Biochem. Parasitol.">
        <title>Identification of polymorphic genes for use in assemblage B genotyping assays through comparative genomics of multiple assemblage B Giardia duodenalis isolates.</title>
        <authorList>
            <person name="Wielinga C."/>
            <person name="Thompson R.C."/>
            <person name="Monis P."/>
            <person name="Ryan U."/>
        </authorList>
    </citation>
    <scope>NUCLEOTIDE SEQUENCE [LARGE SCALE GENOMIC DNA]</scope>
    <source>
        <strain evidence="2 3">BAH15c1</strain>
    </source>
</reference>
<dbReference type="EMBL" id="JXTI01000077">
    <property type="protein sequence ID" value="KWX13238.1"/>
    <property type="molecule type" value="Genomic_DNA"/>
</dbReference>
<protein>
    <submittedName>
        <fullName evidence="2">Uncharacterized protein</fullName>
    </submittedName>
</protein>
<organism evidence="2 3">
    <name type="scientific">Giardia duodenalis assemblage B</name>
    <dbReference type="NCBI Taxonomy" id="1394984"/>
    <lineage>
        <taxon>Eukaryota</taxon>
        <taxon>Metamonada</taxon>
        <taxon>Diplomonadida</taxon>
        <taxon>Hexamitidae</taxon>
        <taxon>Giardiinae</taxon>
        <taxon>Giardia</taxon>
    </lineage>
</organism>
<evidence type="ECO:0000256" key="1">
    <source>
        <dbReference type="SAM" id="MobiDB-lite"/>
    </source>
</evidence>
<comment type="caution">
    <text evidence="2">The sequence shown here is derived from an EMBL/GenBank/DDBJ whole genome shotgun (WGS) entry which is preliminary data.</text>
</comment>
<proteinExistence type="predicted"/>
<feature type="compositionally biased region" description="Basic and acidic residues" evidence="1">
    <location>
        <begin position="49"/>
        <end position="74"/>
    </location>
</feature>
<dbReference type="VEuPathDB" id="GiardiaDB:QR46_2758"/>
<gene>
    <name evidence="2" type="ORF">QR46_2758</name>
</gene>
<feature type="region of interest" description="Disordered" evidence="1">
    <location>
        <begin position="1"/>
        <end position="74"/>
    </location>
</feature>
<feature type="compositionally biased region" description="Basic and acidic residues" evidence="1">
    <location>
        <begin position="1"/>
        <end position="39"/>
    </location>
</feature>
<dbReference type="Proteomes" id="UP000070089">
    <property type="component" value="Unassembled WGS sequence"/>
</dbReference>
<evidence type="ECO:0000313" key="3">
    <source>
        <dbReference type="Proteomes" id="UP000070089"/>
    </source>
</evidence>
<accession>A0A132NT78</accession>
<name>A0A132NT78_GIAIN</name>
<evidence type="ECO:0000313" key="2">
    <source>
        <dbReference type="EMBL" id="KWX13238.1"/>
    </source>
</evidence>
<dbReference type="AlphaFoldDB" id="A0A132NT78"/>